<accession>A0A243W4Y3</accession>
<dbReference type="SUPFAM" id="SSF53474">
    <property type="entry name" value="alpha/beta-Hydrolases"/>
    <property type="match status" value="1"/>
</dbReference>
<evidence type="ECO:0000313" key="3">
    <source>
        <dbReference type="Proteomes" id="UP000194873"/>
    </source>
</evidence>
<dbReference type="Gene3D" id="3.40.50.1820">
    <property type="entry name" value="alpha/beta hydrolase"/>
    <property type="match status" value="1"/>
</dbReference>
<dbReference type="Proteomes" id="UP000194873">
    <property type="component" value="Unassembled WGS sequence"/>
</dbReference>
<proteinExistence type="predicted"/>
<dbReference type="InterPro" id="IPR000073">
    <property type="entry name" value="AB_hydrolase_1"/>
</dbReference>
<dbReference type="AlphaFoldDB" id="A0A243W4Y3"/>
<organism evidence="2 3">
    <name type="scientific">Hymenobacter crusticola</name>
    <dbReference type="NCBI Taxonomy" id="1770526"/>
    <lineage>
        <taxon>Bacteria</taxon>
        <taxon>Pseudomonadati</taxon>
        <taxon>Bacteroidota</taxon>
        <taxon>Cytophagia</taxon>
        <taxon>Cytophagales</taxon>
        <taxon>Hymenobacteraceae</taxon>
        <taxon>Hymenobacter</taxon>
    </lineage>
</organism>
<protein>
    <recommendedName>
        <fullName evidence="1">AB hydrolase-1 domain-containing protein</fullName>
    </recommendedName>
</protein>
<feature type="domain" description="AB hydrolase-1" evidence="1">
    <location>
        <begin position="42"/>
        <end position="180"/>
    </location>
</feature>
<evidence type="ECO:0000313" key="2">
    <source>
        <dbReference type="EMBL" id="OUJ67693.1"/>
    </source>
</evidence>
<keyword evidence="3" id="KW-1185">Reference proteome</keyword>
<dbReference type="EMBL" id="MTSE01000069">
    <property type="protein sequence ID" value="OUJ67693.1"/>
    <property type="molecule type" value="Genomic_DNA"/>
</dbReference>
<sequence>MTFSGGILVKNTPPYGHNPAAGHYCQLPGVRLYYETYGRGEPLLLLHGNGESIRSFRKQIEAFWAHFRVIAVDTRAQGQSLDSLTTPLSYELFAADMKALLDSLHIPKAHVVGWSDGGNTGLLMAQHYSTYVQKLVTMGANLFPTTEAVEAKMLRQSEQARQTLLKQGKTASARLLTLVLTEPHLQYADLQTIRVPTLVLAGEKDIIKRAHTQAIAAHIPRAQVVILPGTTHYAPQENPALFNKTVLRFLLEK</sequence>
<dbReference type="InterPro" id="IPR029058">
    <property type="entry name" value="AB_hydrolase_fold"/>
</dbReference>
<evidence type="ECO:0000259" key="1">
    <source>
        <dbReference type="Pfam" id="PF00561"/>
    </source>
</evidence>
<reference evidence="2 3" key="1">
    <citation type="submission" date="2017-01" db="EMBL/GenBank/DDBJ databases">
        <title>A new Hymenobacter.</title>
        <authorList>
            <person name="Liang Y."/>
            <person name="Feng F."/>
        </authorList>
    </citation>
    <scope>NUCLEOTIDE SEQUENCE [LARGE SCALE GENOMIC DNA]</scope>
    <source>
        <strain evidence="2">MIMBbqt21</strain>
    </source>
</reference>
<dbReference type="PANTHER" id="PTHR46331:SF2">
    <property type="entry name" value="VALACYCLOVIR HYDROLASE"/>
    <property type="match status" value="1"/>
</dbReference>
<dbReference type="GO" id="GO:0017171">
    <property type="term" value="F:serine hydrolase activity"/>
    <property type="evidence" value="ECO:0007669"/>
    <property type="project" value="TreeGrafter"/>
</dbReference>
<comment type="caution">
    <text evidence="2">The sequence shown here is derived from an EMBL/GenBank/DDBJ whole genome shotgun (WGS) entry which is preliminary data.</text>
</comment>
<gene>
    <name evidence="2" type="ORF">BXP70_28695</name>
</gene>
<name>A0A243W4Y3_9BACT</name>
<dbReference type="Pfam" id="PF00561">
    <property type="entry name" value="Abhydrolase_1"/>
    <property type="match status" value="1"/>
</dbReference>
<dbReference type="PANTHER" id="PTHR46331">
    <property type="entry name" value="VALACYCLOVIR HYDROLASE"/>
    <property type="match status" value="1"/>
</dbReference>